<reference evidence="2 3" key="1">
    <citation type="journal article" date="2006" name="J. Bacteriol.">
        <title>Complete genome sequence of Yersinia pestis strains Antiqua and Nepal516: evidence of gene reduction in an emerging pathogen.</title>
        <authorList>
            <person name="Chain P.S."/>
            <person name="Hu P."/>
            <person name="Malfatti S.A."/>
            <person name="Radnedge L."/>
            <person name="Larimer F."/>
            <person name="Vergez L.M."/>
            <person name="Worsham P."/>
            <person name="Chu M.C."/>
            <person name="Andersen G.L."/>
        </authorList>
    </citation>
    <scope>NUCLEOTIDE SEQUENCE [LARGE SCALE GENOMIC DNA]</scope>
    <source>
        <strain evidence="2 3">Nepal516</strain>
    </source>
</reference>
<evidence type="ECO:0000313" key="2">
    <source>
        <dbReference type="EMBL" id="ABG20099.1"/>
    </source>
</evidence>
<gene>
    <name evidence="2" type="ordered locus">YPN_3772</name>
</gene>
<name>A0A0H2YM51_YERPN</name>
<dbReference type="AlphaFoldDB" id="A0A0H2YM51"/>
<organism evidence="2 3">
    <name type="scientific">Yersinia pestis bv. Antiqua (strain Nepal516)</name>
    <dbReference type="NCBI Taxonomy" id="377628"/>
    <lineage>
        <taxon>Bacteria</taxon>
        <taxon>Pseudomonadati</taxon>
        <taxon>Pseudomonadota</taxon>
        <taxon>Gammaproteobacteria</taxon>
        <taxon>Enterobacterales</taxon>
        <taxon>Yersiniaceae</taxon>
        <taxon>Yersinia</taxon>
    </lineage>
</organism>
<dbReference type="EMBL" id="CP000305">
    <property type="protein sequence ID" value="ABG20099.1"/>
    <property type="molecule type" value="Genomic_DNA"/>
</dbReference>
<feature type="compositionally biased region" description="Basic residues" evidence="1">
    <location>
        <begin position="27"/>
        <end position="40"/>
    </location>
</feature>
<dbReference type="KEGG" id="ypn:YPN_3772"/>
<protein>
    <submittedName>
        <fullName evidence="2">Transposase</fullName>
    </submittedName>
</protein>
<dbReference type="HOGENOM" id="CLU_3298973_0_0_6"/>
<proteinExistence type="predicted"/>
<evidence type="ECO:0000256" key="1">
    <source>
        <dbReference type="SAM" id="MobiDB-lite"/>
    </source>
</evidence>
<dbReference type="Proteomes" id="UP000008936">
    <property type="component" value="Chromosome"/>
</dbReference>
<accession>A0A0H2YM51</accession>
<feature type="region of interest" description="Disordered" evidence="1">
    <location>
        <begin position="14"/>
        <end position="40"/>
    </location>
</feature>
<sequence>MIFIDDNIIRTHQHGTGAVSESDESIKKHRGVTRQKLISR</sequence>
<evidence type="ECO:0000313" key="3">
    <source>
        <dbReference type="Proteomes" id="UP000008936"/>
    </source>
</evidence>